<evidence type="ECO:0000256" key="2">
    <source>
        <dbReference type="SAM" id="Phobius"/>
    </source>
</evidence>
<evidence type="ECO:0000313" key="3">
    <source>
        <dbReference type="EMBL" id="MDL2080539.1"/>
    </source>
</evidence>
<sequence>MPQAGAAAGGDHVLRPAPEPTRGSAMPTPTFQSTVAVWTTGVLALIPPVLAAAAGLLLHSQDAERVAQLAAVLTALITAGVPVLHRSTGADCRRAADDCGHVTHLTGPLPRIVPSATTVALSLALGVAAFWLLYLLSTWLGLGSLGYWSGEYPSDPSEVYRKVALRGLPVLVPGVFAIGVAMAHRLHGLARPVLLLTSVLFTVSVLVSNAVLVRHRRSEPLPEDVYVPLLLGALAWLVCLAARAYAARTQRLFDLMQAVRLEYRRTAESADSRA</sequence>
<dbReference type="Proteomes" id="UP001241926">
    <property type="component" value="Unassembled WGS sequence"/>
</dbReference>
<keyword evidence="2" id="KW-0812">Transmembrane</keyword>
<feature type="transmembrane region" description="Helical" evidence="2">
    <location>
        <begin position="163"/>
        <end position="181"/>
    </location>
</feature>
<proteinExistence type="predicted"/>
<protein>
    <recommendedName>
        <fullName evidence="5">Integral membrane protein</fullName>
    </recommendedName>
</protein>
<evidence type="ECO:0000313" key="4">
    <source>
        <dbReference type="Proteomes" id="UP001241926"/>
    </source>
</evidence>
<name>A0ABT7J6N3_9ACTN</name>
<dbReference type="RefSeq" id="WP_285436127.1">
    <property type="nucleotide sequence ID" value="NZ_JASJUS010000034.1"/>
</dbReference>
<dbReference type="EMBL" id="JASJUS010000034">
    <property type="protein sequence ID" value="MDL2080539.1"/>
    <property type="molecule type" value="Genomic_DNA"/>
</dbReference>
<feature type="transmembrane region" description="Helical" evidence="2">
    <location>
        <begin position="35"/>
        <end position="60"/>
    </location>
</feature>
<accession>A0ABT7J6N3</accession>
<reference evidence="3 4" key="1">
    <citation type="submission" date="2023-05" db="EMBL/GenBank/DDBJ databases">
        <title>Streptomyces fuscus sp. nov., a brown-black pigment producing actinomyces isolated from dry sand of Sea duck farm.</title>
        <authorList>
            <person name="Xie J."/>
            <person name="Shen N."/>
        </authorList>
    </citation>
    <scope>NUCLEOTIDE SEQUENCE [LARGE SCALE GENOMIC DNA]</scope>
    <source>
        <strain evidence="3 4">GXMU-J15</strain>
    </source>
</reference>
<keyword evidence="2" id="KW-1133">Transmembrane helix</keyword>
<comment type="caution">
    <text evidence="3">The sequence shown here is derived from an EMBL/GenBank/DDBJ whole genome shotgun (WGS) entry which is preliminary data.</text>
</comment>
<feature type="transmembrane region" description="Helical" evidence="2">
    <location>
        <begin position="66"/>
        <end position="84"/>
    </location>
</feature>
<feature type="transmembrane region" description="Helical" evidence="2">
    <location>
        <begin position="119"/>
        <end position="143"/>
    </location>
</feature>
<evidence type="ECO:0000256" key="1">
    <source>
        <dbReference type="SAM" id="MobiDB-lite"/>
    </source>
</evidence>
<feature type="region of interest" description="Disordered" evidence="1">
    <location>
        <begin position="1"/>
        <end position="27"/>
    </location>
</feature>
<feature type="transmembrane region" description="Helical" evidence="2">
    <location>
        <begin position="193"/>
        <end position="213"/>
    </location>
</feature>
<organism evidence="3 4">
    <name type="scientific">Streptomyces fuscus</name>
    <dbReference type="NCBI Taxonomy" id="3048495"/>
    <lineage>
        <taxon>Bacteria</taxon>
        <taxon>Bacillati</taxon>
        <taxon>Actinomycetota</taxon>
        <taxon>Actinomycetes</taxon>
        <taxon>Kitasatosporales</taxon>
        <taxon>Streptomycetaceae</taxon>
        <taxon>Streptomyces</taxon>
    </lineage>
</organism>
<feature type="transmembrane region" description="Helical" evidence="2">
    <location>
        <begin position="225"/>
        <end position="246"/>
    </location>
</feature>
<keyword evidence="4" id="KW-1185">Reference proteome</keyword>
<gene>
    <name evidence="3" type="ORF">QNN03_29250</name>
</gene>
<evidence type="ECO:0008006" key="5">
    <source>
        <dbReference type="Google" id="ProtNLM"/>
    </source>
</evidence>
<keyword evidence="2" id="KW-0472">Membrane</keyword>